<dbReference type="GO" id="GO:0005524">
    <property type="term" value="F:ATP binding"/>
    <property type="evidence" value="ECO:0007669"/>
    <property type="project" value="InterPro"/>
</dbReference>
<sequence length="1217" mass="138184">MGRLRGLELENFKSYRGHTSIGLGTSNFISIVGPNGAGKSNMMDAISFVFGVQSQHLRSSNVRDLIYRGRLSDDGDNGDDPTSASVTAHYEKDDGTQIKLQRIISGSSSEYRINDNVVSAKRYLEVLSGENILVSARNFLVFQGDVESVASRPPSELAQWLETVSGSAEFRQRYDELKEELEKAQEVSASAFNRKRTMNHESRQYREQMAEQKQFEQHLAAKNDAIVMLYLYKLYHNEQRHQQLVESKDQHQSRIDEAAESAQVAEAKYKEAASKYSQQVLVIADRAEELKRQRQELETRTHDRVPIDANKKSLSRKIHQINNKLGDLEADSERQQKNAADVRRRLVEAERLYEEFEASAAEDANIPPEAIREYENLRQEFLKGDGAELEQEQTQIDGDHQMVMHRMKAIKSQREDLKEKVAELEETVEQQSELNQVKSQIADILSQKKEKNDTRAQLVSTKESIGLRELKLQSDLKETLVKLDEVTSAQRESEAHRRFMENIALLKRLFPGDVLGTVADLLRPTQQKWDVALATVIGAQAKSVVVKSAATAYKAVSLLKERRLGSMTFIPLDSLVISPVNVSQWRHHPHTTPAVDVVSYDDPKLESVVNYVVSDTLIVETITQATTLKWEDPEHPLRNRLVTAEGAVINSQGYMTGGVPAASATATRVWDAKEITTLTERKEELMADLKELTSRRPSEIQLSQLAEEIAALDEQLTPLRQQKTKAERILQDRQTELEHYRSRIGELEAEITRYQEELDEIDQRREELSGRLASIQEEVYGDFCRKYGFIQIDEYERTTGATLRGRSKEKVGFVRAIAALTKQLNFEEERVSELESRADALREQRDTFEEELNECLKTLEEIDSRLDILSAELEVTEDENKNAAKVQQQLLKQSKQAETEWREYTEELAAAEAAVAEVDDSINATDIQRVSLLKNAKLENVNIPLEDGELTDYLNGDGSLEDLAGDAYDFVIDYEDLPDDLKEEDYSLKHEATLQAKVESIAEALEKLTPNAKARDRLKEVEAKLRNFDADHGKARQKERRIRQQFEAVKQERTDRFMEAFNVISANIDPIYKELASVDGVGGQAYLTVENDDEPYLGEVKFHAMPPMKRFKDMELLSGGEKTMAALALVFAIQSWRPAPFFVLDEIDAALDNENVGRIAKYIREHAGVDVQFIVISLKPQFYDKSEALVGIYREQEVHSSKTATIDLREYETAAAA</sequence>
<dbReference type="InterPro" id="IPR036277">
    <property type="entry name" value="SMC_hinge_sf"/>
</dbReference>
<dbReference type="GeneID" id="54781142"/>
<comment type="similarity">
    <text evidence="3">Belongs to the SMC family. SMC1 subfamily.</text>
</comment>
<dbReference type="GO" id="GO:0007062">
    <property type="term" value="P:sister chromatid cohesion"/>
    <property type="evidence" value="ECO:0007669"/>
    <property type="project" value="InterPro"/>
</dbReference>
<feature type="coiled-coil region" evidence="11">
    <location>
        <begin position="407"/>
        <end position="434"/>
    </location>
</feature>
<dbReference type="RefSeq" id="XP_034012743.1">
    <property type="nucleotide sequence ID" value="XM_034155148.1"/>
</dbReference>
<dbReference type="SMART" id="SM00968">
    <property type="entry name" value="SMC_hinge"/>
    <property type="match status" value="1"/>
</dbReference>
<dbReference type="InterPro" id="IPR024704">
    <property type="entry name" value="SMC"/>
</dbReference>
<feature type="coiled-coil region" evidence="11">
    <location>
        <begin position="167"/>
        <end position="194"/>
    </location>
</feature>
<dbReference type="GO" id="GO:0005634">
    <property type="term" value="C:nucleus"/>
    <property type="evidence" value="ECO:0007669"/>
    <property type="project" value="UniProtKB-SubCell"/>
</dbReference>
<evidence type="ECO:0000313" key="13">
    <source>
        <dbReference type="EMBL" id="KAA8903329.1"/>
    </source>
</evidence>
<dbReference type="InterPro" id="IPR010935">
    <property type="entry name" value="SMC_hinge"/>
</dbReference>
<dbReference type="GO" id="GO:0007059">
    <property type="term" value="P:chromosome segregation"/>
    <property type="evidence" value="ECO:0007669"/>
    <property type="project" value="UniProtKB-ARBA"/>
</dbReference>
<dbReference type="PANTHER" id="PTHR18937">
    <property type="entry name" value="STRUCTURAL MAINTENANCE OF CHROMOSOMES SMC FAMILY MEMBER"/>
    <property type="match status" value="1"/>
</dbReference>
<dbReference type="Gene3D" id="3.40.50.300">
    <property type="entry name" value="P-loop containing nucleotide triphosphate hydrolases"/>
    <property type="match status" value="2"/>
</dbReference>
<dbReference type="OrthoDB" id="5575062at2759"/>
<proteinExistence type="inferred from homology"/>
<dbReference type="EMBL" id="SWFT01000069">
    <property type="protein sequence ID" value="KAA8903329.1"/>
    <property type="molecule type" value="Genomic_DNA"/>
</dbReference>
<evidence type="ECO:0000256" key="7">
    <source>
        <dbReference type="ARBA" id="ARBA00023054"/>
    </source>
</evidence>
<keyword evidence="6" id="KW-0498">Mitosis</keyword>
<dbReference type="OMA" id="KHMDFQR"/>
<dbReference type="InterPro" id="IPR028468">
    <property type="entry name" value="Smc1_ABC"/>
</dbReference>
<name>A0A642UQF9_DIURU</name>
<dbReference type="GO" id="GO:0008278">
    <property type="term" value="C:cohesin complex"/>
    <property type="evidence" value="ECO:0007669"/>
    <property type="project" value="InterPro"/>
</dbReference>
<feature type="coiled-coil region" evidence="11">
    <location>
        <begin position="1011"/>
        <end position="1038"/>
    </location>
</feature>
<comment type="caution">
    <text evidence="13">The sequence shown here is derived from an EMBL/GenBank/DDBJ whole genome shotgun (WGS) entry which is preliminary data.</text>
</comment>
<keyword evidence="7 11" id="KW-0175">Coiled coil</keyword>
<dbReference type="InterPro" id="IPR003395">
    <property type="entry name" value="RecF/RecN/SMC_N"/>
</dbReference>
<feature type="coiled-coil region" evidence="11">
    <location>
        <begin position="248"/>
        <end position="359"/>
    </location>
</feature>
<dbReference type="GO" id="GO:0051301">
    <property type="term" value="P:cell division"/>
    <property type="evidence" value="ECO:0007669"/>
    <property type="project" value="UniProtKB-KW"/>
</dbReference>
<organism evidence="13 14">
    <name type="scientific">Diutina rugosa</name>
    <name type="common">Yeast</name>
    <name type="synonym">Candida rugosa</name>
    <dbReference type="NCBI Taxonomy" id="5481"/>
    <lineage>
        <taxon>Eukaryota</taxon>
        <taxon>Fungi</taxon>
        <taxon>Dikarya</taxon>
        <taxon>Ascomycota</taxon>
        <taxon>Saccharomycotina</taxon>
        <taxon>Pichiomycetes</taxon>
        <taxon>Debaryomycetaceae</taxon>
        <taxon>Diutina</taxon>
    </lineage>
</organism>
<keyword evidence="5" id="KW-0132">Cell division</keyword>
<protein>
    <recommendedName>
        <fullName evidence="10">Structural maintenance of chromosomes protein</fullName>
    </recommendedName>
</protein>
<evidence type="ECO:0000256" key="8">
    <source>
        <dbReference type="ARBA" id="ARBA00023242"/>
    </source>
</evidence>
<dbReference type="Gene3D" id="3.30.70.1620">
    <property type="match status" value="1"/>
</dbReference>
<gene>
    <name evidence="13" type="ORF">DIURU_002491</name>
</gene>
<keyword evidence="8 10" id="KW-0539">Nucleus</keyword>
<evidence type="ECO:0000256" key="2">
    <source>
        <dbReference type="ARBA" id="ARBA00004286"/>
    </source>
</evidence>
<evidence type="ECO:0000256" key="5">
    <source>
        <dbReference type="ARBA" id="ARBA00022618"/>
    </source>
</evidence>
<dbReference type="Gene3D" id="1.20.1060.20">
    <property type="match status" value="1"/>
</dbReference>
<dbReference type="Pfam" id="PF02463">
    <property type="entry name" value="SMC_N"/>
    <property type="match status" value="1"/>
</dbReference>
<evidence type="ECO:0000259" key="12">
    <source>
        <dbReference type="SMART" id="SM00968"/>
    </source>
</evidence>
<dbReference type="SUPFAM" id="SSF75553">
    <property type="entry name" value="Smc hinge domain"/>
    <property type="match status" value="1"/>
</dbReference>
<evidence type="ECO:0000256" key="4">
    <source>
        <dbReference type="ARBA" id="ARBA00022454"/>
    </source>
</evidence>
<evidence type="ECO:0000256" key="6">
    <source>
        <dbReference type="ARBA" id="ARBA00022776"/>
    </source>
</evidence>
<dbReference type="VEuPathDB" id="FungiDB:DIURU_002491"/>
<feature type="coiled-coil region" evidence="11">
    <location>
        <begin position="817"/>
        <end position="914"/>
    </location>
</feature>
<dbReference type="Proteomes" id="UP000449547">
    <property type="component" value="Unassembled WGS sequence"/>
</dbReference>
<keyword evidence="4" id="KW-0158">Chromosome</keyword>
<dbReference type="AlphaFoldDB" id="A0A642UQF9"/>
<accession>A0A642UQF9</accession>
<evidence type="ECO:0000256" key="1">
    <source>
        <dbReference type="ARBA" id="ARBA00004123"/>
    </source>
</evidence>
<evidence type="ECO:0000256" key="10">
    <source>
        <dbReference type="PIRNR" id="PIRNR005719"/>
    </source>
</evidence>
<feature type="coiled-coil region" evidence="11">
    <location>
        <begin position="675"/>
        <end position="778"/>
    </location>
</feature>
<dbReference type="SUPFAM" id="SSF52540">
    <property type="entry name" value="P-loop containing nucleoside triphosphate hydrolases"/>
    <property type="match status" value="1"/>
</dbReference>
<dbReference type="InterPro" id="IPR027417">
    <property type="entry name" value="P-loop_NTPase"/>
</dbReference>
<evidence type="ECO:0000256" key="9">
    <source>
        <dbReference type="ARBA" id="ARBA00023306"/>
    </source>
</evidence>
<keyword evidence="14" id="KW-1185">Reference proteome</keyword>
<dbReference type="PANTHER" id="PTHR18937:SF12">
    <property type="entry name" value="STRUCTURAL MAINTENANCE OF CHROMOSOMES PROTEIN"/>
    <property type="match status" value="1"/>
</dbReference>
<dbReference type="GO" id="GO:0016887">
    <property type="term" value="F:ATP hydrolysis activity"/>
    <property type="evidence" value="ECO:0007669"/>
    <property type="project" value="InterPro"/>
</dbReference>
<comment type="subcellular location">
    <subcellularLocation>
        <location evidence="2">Chromosome</location>
    </subcellularLocation>
    <subcellularLocation>
        <location evidence="1 10">Nucleus</location>
    </subcellularLocation>
</comment>
<reference evidence="13 14" key="1">
    <citation type="submission" date="2019-07" db="EMBL/GenBank/DDBJ databases">
        <title>Genome assembly of two rare yeast pathogens: Diutina rugosa and Trichomonascus ciferrii.</title>
        <authorList>
            <person name="Mixao V."/>
            <person name="Saus E."/>
            <person name="Hansen A."/>
            <person name="Lass-Flor C."/>
            <person name="Gabaldon T."/>
        </authorList>
    </citation>
    <scope>NUCLEOTIDE SEQUENCE [LARGE SCALE GENOMIC DNA]</scope>
    <source>
        <strain evidence="13 14">CBS 613</strain>
    </source>
</reference>
<dbReference type="CDD" id="cd03275">
    <property type="entry name" value="ABC_SMC1_euk"/>
    <property type="match status" value="2"/>
</dbReference>
<dbReference type="Gene3D" id="1.10.287.1490">
    <property type="match status" value="1"/>
</dbReference>
<dbReference type="PIRSF" id="PIRSF005719">
    <property type="entry name" value="SMC"/>
    <property type="match status" value="1"/>
</dbReference>
<dbReference type="GO" id="GO:0003677">
    <property type="term" value="F:DNA binding"/>
    <property type="evidence" value="ECO:0007669"/>
    <property type="project" value="TreeGrafter"/>
</dbReference>
<keyword evidence="9" id="KW-0131">Cell cycle</keyword>
<dbReference type="Pfam" id="PF06470">
    <property type="entry name" value="SMC_hinge"/>
    <property type="match status" value="1"/>
</dbReference>
<evidence type="ECO:0000256" key="11">
    <source>
        <dbReference type="SAM" id="Coils"/>
    </source>
</evidence>
<evidence type="ECO:0000313" key="14">
    <source>
        <dbReference type="Proteomes" id="UP000449547"/>
    </source>
</evidence>
<feature type="domain" description="SMC hinge" evidence="12">
    <location>
        <begin position="512"/>
        <end position="629"/>
    </location>
</feature>
<evidence type="ECO:0000256" key="3">
    <source>
        <dbReference type="ARBA" id="ARBA00005597"/>
    </source>
</evidence>